<sequence>MKAASFLLALAIFIHLGYAYAATLKESPALFLEEVDTGVSTEDEDVEASTEDSFQTKCLVDGYTYSHSQTIPVRDPNSHCLCVAGEVYCWWQRYHSLITDSPGILTSSEARDLLESVTGSTQVPESFEASGEAEENIEDPAEQVERNLTSSESITKSESGSSSSTSSKTCRMMGREYHQGERLPHSTGNCVECSCGSEGRVECSPRDCIALRIPDSGVPLEIPGVPDSPDNSDVDFEVFDLTQGRGIDETF</sequence>
<organism evidence="3 4">
    <name type="scientific">Cephus cinctus</name>
    <name type="common">Wheat stem sawfly</name>
    <dbReference type="NCBI Taxonomy" id="211228"/>
    <lineage>
        <taxon>Eukaryota</taxon>
        <taxon>Metazoa</taxon>
        <taxon>Ecdysozoa</taxon>
        <taxon>Arthropoda</taxon>
        <taxon>Hexapoda</taxon>
        <taxon>Insecta</taxon>
        <taxon>Pterygota</taxon>
        <taxon>Neoptera</taxon>
        <taxon>Endopterygota</taxon>
        <taxon>Hymenoptera</taxon>
        <taxon>Cephoidea</taxon>
        <taxon>Cephidae</taxon>
        <taxon>Cephus</taxon>
    </lineage>
</organism>
<evidence type="ECO:0000313" key="4">
    <source>
        <dbReference type="RefSeq" id="XP_015609944.1"/>
    </source>
</evidence>
<feature type="compositionally biased region" description="Acidic residues" evidence="1">
    <location>
        <begin position="131"/>
        <end position="142"/>
    </location>
</feature>
<dbReference type="GeneID" id="107274899"/>
<protein>
    <submittedName>
        <fullName evidence="4">Uncharacterized protein LOC107274899</fullName>
    </submittedName>
</protein>
<accession>A0AAJ7CH57</accession>
<reference evidence="4" key="1">
    <citation type="submission" date="2025-08" db="UniProtKB">
        <authorList>
            <consortium name="RefSeq"/>
        </authorList>
    </citation>
    <scope>IDENTIFICATION</scope>
</reference>
<keyword evidence="2" id="KW-0732">Signal</keyword>
<dbReference type="Proteomes" id="UP000694920">
    <property type="component" value="Unplaced"/>
</dbReference>
<evidence type="ECO:0000256" key="2">
    <source>
        <dbReference type="SAM" id="SignalP"/>
    </source>
</evidence>
<evidence type="ECO:0000256" key="1">
    <source>
        <dbReference type="SAM" id="MobiDB-lite"/>
    </source>
</evidence>
<dbReference type="AlphaFoldDB" id="A0AAJ7CH57"/>
<dbReference type="RefSeq" id="XP_015609944.1">
    <property type="nucleotide sequence ID" value="XM_015754458.2"/>
</dbReference>
<dbReference type="SUPFAM" id="SSF57603">
    <property type="entry name" value="FnI-like domain"/>
    <property type="match status" value="2"/>
</dbReference>
<proteinExistence type="predicted"/>
<feature type="compositionally biased region" description="Low complexity" evidence="1">
    <location>
        <begin position="149"/>
        <end position="169"/>
    </location>
</feature>
<feature type="signal peptide" evidence="2">
    <location>
        <begin position="1"/>
        <end position="21"/>
    </location>
</feature>
<evidence type="ECO:0000313" key="3">
    <source>
        <dbReference type="Proteomes" id="UP000694920"/>
    </source>
</evidence>
<gene>
    <name evidence="4" type="primary">LOC107274899</name>
</gene>
<name>A0AAJ7CH57_CEPCN</name>
<dbReference type="KEGG" id="ccin:107274899"/>
<feature type="region of interest" description="Disordered" evidence="1">
    <location>
        <begin position="116"/>
        <end position="170"/>
    </location>
</feature>
<feature type="chain" id="PRO_5042619293" evidence="2">
    <location>
        <begin position="22"/>
        <end position="251"/>
    </location>
</feature>
<keyword evidence="3" id="KW-1185">Reference proteome</keyword>